<proteinExistence type="predicted"/>
<reference evidence="1 2" key="1">
    <citation type="submission" date="2016-12" db="EMBL/GenBank/DDBJ databases">
        <authorList>
            <person name="Song W.-J."/>
            <person name="Kurnit D.M."/>
        </authorList>
    </citation>
    <scope>NUCLEOTIDE SEQUENCE [LARGE SCALE GENOMIC DNA]</scope>
    <source>
        <strain evidence="1 2">DSM 18488</strain>
    </source>
</reference>
<protein>
    <submittedName>
        <fullName evidence="1">Uncharacterized protein</fullName>
    </submittedName>
</protein>
<evidence type="ECO:0000313" key="2">
    <source>
        <dbReference type="Proteomes" id="UP000184603"/>
    </source>
</evidence>
<accession>A0A1M7YEH0</accession>
<evidence type="ECO:0000313" key="1">
    <source>
        <dbReference type="EMBL" id="SHO51042.1"/>
    </source>
</evidence>
<dbReference type="Proteomes" id="UP000184603">
    <property type="component" value="Unassembled WGS sequence"/>
</dbReference>
<gene>
    <name evidence="1" type="ORF">SAMN02745220_03789</name>
</gene>
<sequence length="56" mass="6504">MKGDFGSMVWVNDKEGHEYVCTVDRKHDKAKDISDLSEEEKKTCMDVNILVGTERW</sequence>
<dbReference type="EMBL" id="FRFE01000022">
    <property type="protein sequence ID" value="SHO51042.1"/>
    <property type="molecule type" value="Genomic_DNA"/>
</dbReference>
<organism evidence="1 2">
    <name type="scientific">Desulfopila aestuarii DSM 18488</name>
    <dbReference type="NCBI Taxonomy" id="1121416"/>
    <lineage>
        <taxon>Bacteria</taxon>
        <taxon>Pseudomonadati</taxon>
        <taxon>Thermodesulfobacteriota</taxon>
        <taxon>Desulfobulbia</taxon>
        <taxon>Desulfobulbales</taxon>
        <taxon>Desulfocapsaceae</taxon>
        <taxon>Desulfopila</taxon>
    </lineage>
</organism>
<dbReference type="AlphaFoldDB" id="A0A1M7YEH0"/>
<name>A0A1M7YEH0_9BACT</name>
<dbReference type="RefSeq" id="WP_200802415.1">
    <property type="nucleotide sequence ID" value="NZ_FRFE01000022.1"/>
</dbReference>
<keyword evidence="2" id="KW-1185">Reference proteome</keyword>